<evidence type="ECO:0000313" key="13">
    <source>
        <dbReference type="Proteomes" id="UP000463951"/>
    </source>
</evidence>
<keyword evidence="10" id="KW-0812">Transmembrane</keyword>
<feature type="domain" description="Histidine kinase/HSP90-like ATPase" evidence="11">
    <location>
        <begin position="330"/>
        <end position="433"/>
    </location>
</feature>
<dbReference type="EC" id="2.7.13.3" evidence="2"/>
<evidence type="ECO:0000256" key="9">
    <source>
        <dbReference type="SAM" id="MobiDB-lite"/>
    </source>
</evidence>
<dbReference type="InterPro" id="IPR011712">
    <property type="entry name" value="Sig_transdc_His_kin_sub3_dim/P"/>
</dbReference>
<dbReference type="Pfam" id="PF07730">
    <property type="entry name" value="HisKA_3"/>
    <property type="match status" value="1"/>
</dbReference>
<keyword evidence="8" id="KW-0902">Two-component regulatory system</keyword>
<reference evidence="12 13" key="1">
    <citation type="journal article" date="2020" name="Int. J. Syst. Evol. Microbiol.">
        <title>Reclassification of Streptomyces castelarensis and Streptomyces sporoclivatus as later heterotypic synonyms of Streptomyces antimycoticus.</title>
        <authorList>
            <person name="Komaki H."/>
            <person name="Tamura T."/>
        </authorList>
    </citation>
    <scope>NUCLEOTIDE SEQUENCE [LARGE SCALE GENOMIC DNA]</scope>
    <source>
        <strain evidence="12 13">NBRC 100767</strain>
    </source>
</reference>
<evidence type="ECO:0000256" key="3">
    <source>
        <dbReference type="ARBA" id="ARBA00022553"/>
    </source>
</evidence>
<name>A0A499UDW0_9ACTN</name>
<dbReference type="AlphaFoldDB" id="A0A499UDW0"/>
<dbReference type="GO" id="GO:0005524">
    <property type="term" value="F:ATP binding"/>
    <property type="evidence" value="ECO:0007669"/>
    <property type="project" value="UniProtKB-KW"/>
</dbReference>
<feature type="transmembrane region" description="Helical" evidence="10">
    <location>
        <begin position="53"/>
        <end position="71"/>
    </location>
</feature>
<feature type="compositionally biased region" description="Basic and acidic residues" evidence="9">
    <location>
        <begin position="1"/>
        <end position="10"/>
    </location>
</feature>
<feature type="transmembrane region" description="Helical" evidence="10">
    <location>
        <begin position="102"/>
        <end position="123"/>
    </location>
</feature>
<protein>
    <recommendedName>
        <fullName evidence="2">histidine kinase</fullName>
        <ecNumber evidence="2">2.7.13.3</ecNumber>
    </recommendedName>
</protein>
<comment type="catalytic activity">
    <reaction evidence="1">
        <text>ATP + protein L-histidine = ADP + protein N-phospho-L-histidine.</text>
        <dbReference type="EC" id="2.7.13.3"/>
    </reaction>
</comment>
<evidence type="ECO:0000256" key="6">
    <source>
        <dbReference type="ARBA" id="ARBA00022777"/>
    </source>
</evidence>
<dbReference type="Pfam" id="PF02518">
    <property type="entry name" value="HATPase_c"/>
    <property type="match status" value="1"/>
</dbReference>
<keyword evidence="10" id="KW-0472">Membrane</keyword>
<dbReference type="Pfam" id="PF23539">
    <property type="entry name" value="DUF7134"/>
    <property type="match status" value="1"/>
</dbReference>
<organism evidence="12 13">
    <name type="scientific">Streptomyces antimycoticus</name>
    <dbReference type="NCBI Taxonomy" id="68175"/>
    <lineage>
        <taxon>Bacteria</taxon>
        <taxon>Bacillati</taxon>
        <taxon>Actinomycetota</taxon>
        <taxon>Actinomycetes</taxon>
        <taxon>Kitasatosporales</taxon>
        <taxon>Streptomycetaceae</taxon>
        <taxon>Streptomyces</taxon>
        <taxon>Streptomyces violaceusniger group</taxon>
    </lineage>
</organism>
<dbReference type="InterPro" id="IPR050482">
    <property type="entry name" value="Sensor_HK_TwoCompSys"/>
</dbReference>
<dbReference type="GO" id="GO:0000155">
    <property type="term" value="F:phosphorelay sensor kinase activity"/>
    <property type="evidence" value="ECO:0007669"/>
    <property type="project" value="InterPro"/>
</dbReference>
<keyword evidence="4" id="KW-0808">Transferase</keyword>
<dbReference type="Gene3D" id="1.20.5.1930">
    <property type="match status" value="1"/>
</dbReference>
<keyword evidence="7" id="KW-0067">ATP-binding</keyword>
<evidence type="ECO:0000259" key="11">
    <source>
        <dbReference type="SMART" id="SM00387"/>
    </source>
</evidence>
<proteinExistence type="predicted"/>
<evidence type="ECO:0000256" key="7">
    <source>
        <dbReference type="ARBA" id="ARBA00022840"/>
    </source>
</evidence>
<gene>
    <name evidence="12" type="ORF">SSPO_001760</name>
</gene>
<dbReference type="GO" id="GO:0046983">
    <property type="term" value="F:protein dimerization activity"/>
    <property type="evidence" value="ECO:0007669"/>
    <property type="project" value="InterPro"/>
</dbReference>
<dbReference type="Gene3D" id="3.30.565.10">
    <property type="entry name" value="Histidine kinase-like ATPase, C-terminal domain"/>
    <property type="match status" value="1"/>
</dbReference>
<dbReference type="CDD" id="cd16917">
    <property type="entry name" value="HATPase_UhpB-NarQ-NarX-like"/>
    <property type="match status" value="1"/>
</dbReference>
<dbReference type="PANTHER" id="PTHR24421:SF10">
    <property type="entry name" value="NITRATE_NITRITE SENSOR PROTEIN NARQ"/>
    <property type="match status" value="1"/>
</dbReference>
<dbReference type="SUPFAM" id="SSF55874">
    <property type="entry name" value="ATPase domain of HSP90 chaperone/DNA topoisomerase II/histidine kinase"/>
    <property type="match status" value="1"/>
</dbReference>
<evidence type="ECO:0000256" key="1">
    <source>
        <dbReference type="ARBA" id="ARBA00000085"/>
    </source>
</evidence>
<dbReference type="EMBL" id="AP019620">
    <property type="protein sequence ID" value="BBJ37458.1"/>
    <property type="molecule type" value="Genomic_DNA"/>
</dbReference>
<dbReference type="InterPro" id="IPR036890">
    <property type="entry name" value="HATPase_C_sf"/>
</dbReference>
<dbReference type="GO" id="GO:0016020">
    <property type="term" value="C:membrane"/>
    <property type="evidence" value="ECO:0007669"/>
    <property type="project" value="InterPro"/>
</dbReference>
<feature type="transmembrane region" description="Helical" evidence="10">
    <location>
        <begin position="143"/>
        <end position="163"/>
    </location>
</feature>
<feature type="region of interest" description="Disordered" evidence="9">
    <location>
        <begin position="1"/>
        <end position="26"/>
    </location>
</feature>
<keyword evidence="10" id="KW-1133">Transmembrane helix</keyword>
<sequence>MSEPTPREPVRGTSPHASRLPQSLTSDPDHRVTVSIISGLAAWRMLDRDHPRLRLWAVPVFCAVLALPSLLNPANRTHLPSEIVLTLAYTTPLLWRERRPGLVFAITTAASVLALLLNVLNGADAARIVALYNVGRYGTHRQLVLACTVTAAQLVLWIAAFWGSGQLQHAKRPEIITLLAMLAVTACAGLALTGRLAKAYIVALEAERDQQTRLAAASERTRISHEMHDILGHTLAVIIGLADGAAALARSRSEKSADTLDLIGDSSREALAELRRLLIVVDNPATQREMTPLSPQPTLQDLPALLHRVRAAGPTADLHTNGDLTPLSPGLQLTVYRIVQEALTNTLKHAAADTTVSVDLHRDEESVHITVEDTGPSRATDSERHARHSGQGLVGMRHRAALYQGRISAGPTRTGGWRVHTVLSTSRTLPSAAQEKHLI</sequence>
<dbReference type="InterPro" id="IPR055558">
    <property type="entry name" value="DUF7134"/>
</dbReference>
<accession>A0A499UDW0</accession>
<feature type="transmembrane region" description="Helical" evidence="10">
    <location>
        <begin position="175"/>
        <end position="194"/>
    </location>
</feature>
<evidence type="ECO:0000313" key="12">
    <source>
        <dbReference type="EMBL" id="BBJ37458.1"/>
    </source>
</evidence>
<keyword evidence="5" id="KW-0547">Nucleotide-binding</keyword>
<dbReference type="InterPro" id="IPR003594">
    <property type="entry name" value="HATPase_dom"/>
</dbReference>
<dbReference type="Proteomes" id="UP000463951">
    <property type="component" value="Chromosome"/>
</dbReference>
<dbReference type="SMART" id="SM00387">
    <property type="entry name" value="HATPase_c"/>
    <property type="match status" value="1"/>
</dbReference>
<dbReference type="PANTHER" id="PTHR24421">
    <property type="entry name" value="NITRATE/NITRITE SENSOR PROTEIN NARX-RELATED"/>
    <property type="match status" value="1"/>
</dbReference>
<evidence type="ECO:0000256" key="2">
    <source>
        <dbReference type="ARBA" id="ARBA00012438"/>
    </source>
</evidence>
<evidence type="ECO:0000256" key="10">
    <source>
        <dbReference type="SAM" id="Phobius"/>
    </source>
</evidence>
<evidence type="ECO:0000256" key="4">
    <source>
        <dbReference type="ARBA" id="ARBA00022679"/>
    </source>
</evidence>
<keyword evidence="6 12" id="KW-0418">Kinase</keyword>
<evidence type="ECO:0000256" key="8">
    <source>
        <dbReference type="ARBA" id="ARBA00023012"/>
    </source>
</evidence>
<keyword evidence="3" id="KW-0597">Phosphoprotein</keyword>
<evidence type="ECO:0000256" key="5">
    <source>
        <dbReference type="ARBA" id="ARBA00022741"/>
    </source>
</evidence>